<proteinExistence type="predicted"/>
<comment type="caution">
    <text evidence="2">The sequence shown here is derived from an EMBL/GenBank/DDBJ whole genome shotgun (WGS) entry which is preliminary data.</text>
</comment>
<dbReference type="AlphaFoldDB" id="A0A3M0BIJ1"/>
<dbReference type="EMBL" id="REFO01000012">
    <property type="protein sequence ID" value="RMA96139.1"/>
    <property type="molecule type" value="Genomic_DNA"/>
</dbReference>
<dbReference type="RefSeq" id="WP_170145612.1">
    <property type="nucleotide sequence ID" value="NZ_REFO01000012.1"/>
</dbReference>
<dbReference type="PROSITE" id="PS51257">
    <property type="entry name" value="PROKAR_LIPOPROTEIN"/>
    <property type="match status" value="1"/>
</dbReference>
<reference evidence="2 3" key="1">
    <citation type="submission" date="2018-10" db="EMBL/GenBank/DDBJ databases">
        <title>Genomic Encyclopedia of Archaeal and Bacterial Type Strains, Phase II (KMG-II): from individual species to whole genera.</title>
        <authorList>
            <person name="Goeker M."/>
        </authorList>
    </citation>
    <scope>NUCLEOTIDE SEQUENCE [LARGE SCALE GENOMIC DNA]</scope>
    <source>
        <strain evidence="2 3">VM1</strain>
    </source>
</reference>
<dbReference type="CDD" id="cd14797">
    <property type="entry name" value="DUF302"/>
    <property type="match status" value="1"/>
</dbReference>
<keyword evidence="3" id="KW-1185">Reference proteome</keyword>
<name>A0A3M0BIJ1_9AQUI</name>
<dbReference type="SUPFAM" id="SSF103247">
    <property type="entry name" value="TT1751-like"/>
    <property type="match status" value="1"/>
</dbReference>
<evidence type="ECO:0000259" key="1">
    <source>
        <dbReference type="Pfam" id="PF03625"/>
    </source>
</evidence>
<evidence type="ECO:0000313" key="3">
    <source>
        <dbReference type="Proteomes" id="UP000280842"/>
    </source>
</evidence>
<dbReference type="InterPro" id="IPR035923">
    <property type="entry name" value="TT1751-like_sf"/>
</dbReference>
<dbReference type="Gene3D" id="3.30.310.70">
    <property type="entry name" value="TT1751-like domain"/>
    <property type="match status" value="1"/>
</dbReference>
<dbReference type="Proteomes" id="UP000280842">
    <property type="component" value="Unassembled WGS sequence"/>
</dbReference>
<feature type="domain" description="DUF302" evidence="1">
    <location>
        <begin position="107"/>
        <end position="169"/>
    </location>
</feature>
<organism evidence="2 3">
    <name type="scientific">Hydrogenothermus marinus</name>
    <dbReference type="NCBI Taxonomy" id="133270"/>
    <lineage>
        <taxon>Bacteria</taxon>
        <taxon>Pseudomonadati</taxon>
        <taxon>Aquificota</taxon>
        <taxon>Aquificia</taxon>
        <taxon>Aquificales</taxon>
        <taxon>Hydrogenothermaceae</taxon>
        <taxon>Hydrogenothermus</taxon>
    </lineage>
</organism>
<accession>A0A3M0BIJ1</accession>
<dbReference type="Pfam" id="PF03625">
    <property type="entry name" value="DUF302"/>
    <property type="match status" value="1"/>
</dbReference>
<gene>
    <name evidence="2" type="ORF">CLV39_1153</name>
</gene>
<protein>
    <submittedName>
        <fullName evidence="2">Uncharacterized protein (DUF302 family)</fullName>
    </submittedName>
</protein>
<evidence type="ECO:0000313" key="2">
    <source>
        <dbReference type="EMBL" id="RMA96139.1"/>
    </source>
</evidence>
<dbReference type="InterPro" id="IPR005180">
    <property type="entry name" value="DUF302"/>
</dbReference>
<sequence length="204" mass="23847">MPVKILNIFSIFLISMFLSSCGIEYISMSEHDPWDDEDNVKIKKVSTKEKHIKEKKLPESAKEEAEEIVELPDIYEISCELSLEEADLLLKSALEERNFKIIKVSHVTRGMKEQGRTDFWEDMNIYMVCRLSDGYFVLKHNPWLVGMCPLRIYTYRNKENKLVIGFFRPSLAMKWMGNPDLKAIKILKLYDKQLKEAVDTVCSK</sequence>